<dbReference type="InterPro" id="IPR018490">
    <property type="entry name" value="cNMP-bd_dom_sf"/>
</dbReference>
<dbReference type="PROSITE" id="PS51063">
    <property type="entry name" value="HTH_CRP_2"/>
    <property type="match status" value="1"/>
</dbReference>
<sequence length="242" mass="26491">MLAWSLPLQAPDVRNRLLLALPVESFEQMRPLFESVDLDVGQRIVTANEPISHVYFPESGLISVILNVGGRSVLDTLVVGREGMVSTALVLGVESTPHDVRVRAPGSALRIGAGALHHLLGQSPFLHEILMRYVQVTMIWTGQAALAIRRNKLEERLALWLLQATDRLDENELAMTHETLALILGTHRPGITAALRNLERESAIATSRGRIAVIDRAKIVAAAGESYGTAEAEYRRLIGPFA</sequence>
<keyword evidence="3" id="KW-0804">Transcription</keyword>
<protein>
    <recommendedName>
        <fullName evidence="4">HTH crp-type domain-containing protein</fullName>
    </recommendedName>
</protein>
<evidence type="ECO:0000313" key="5">
    <source>
        <dbReference type="EMBL" id="GJD98408.1"/>
    </source>
</evidence>
<keyword evidence="6" id="KW-1185">Reference proteome</keyword>
<dbReference type="InterPro" id="IPR036390">
    <property type="entry name" value="WH_DNA-bd_sf"/>
</dbReference>
<accession>A0ABQ4S5I8</accession>
<reference evidence="5" key="2">
    <citation type="submission" date="2021-08" db="EMBL/GenBank/DDBJ databases">
        <authorList>
            <person name="Tani A."/>
            <person name="Ola A."/>
            <person name="Ogura Y."/>
            <person name="Katsura K."/>
            <person name="Hayashi T."/>
        </authorList>
    </citation>
    <scope>NUCLEOTIDE SEQUENCE</scope>
    <source>
        <strain evidence="5">DSM 17168</strain>
    </source>
</reference>
<dbReference type="EMBL" id="BPQQ01000003">
    <property type="protein sequence ID" value="GJD98408.1"/>
    <property type="molecule type" value="Genomic_DNA"/>
</dbReference>
<evidence type="ECO:0000256" key="1">
    <source>
        <dbReference type="ARBA" id="ARBA00023015"/>
    </source>
</evidence>
<dbReference type="SUPFAM" id="SSF46785">
    <property type="entry name" value="Winged helix' DNA-binding domain"/>
    <property type="match status" value="1"/>
</dbReference>
<dbReference type="InterPro" id="IPR000595">
    <property type="entry name" value="cNMP-bd_dom"/>
</dbReference>
<dbReference type="Gene3D" id="2.60.120.10">
    <property type="entry name" value="Jelly Rolls"/>
    <property type="match status" value="1"/>
</dbReference>
<proteinExistence type="predicted"/>
<evidence type="ECO:0000256" key="2">
    <source>
        <dbReference type="ARBA" id="ARBA00023125"/>
    </source>
</evidence>
<dbReference type="RefSeq" id="WP_238233358.1">
    <property type="nucleotide sequence ID" value="NZ_BPQQ01000003.1"/>
</dbReference>
<evidence type="ECO:0000313" key="6">
    <source>
        <dbReference type="Proteomes" id="UP001055153"/>
    </source>
</evidence>
<dbReference type="Gene3D" id="1.10.10.10">
    <property type="entry name" value="Winged helix-like DNA-binding domain superfamily/Winged helix DNA-binding domain"/>
    <property type="match status" value="1"/>
</dbReference>
<keyword evidence="1" id="KW-0805">Transcription regulation</keyword>
<name>A0ABQ4S5I8_9HYPH</name>
<comment type="caution">
    <text evidence="5">The sequence shown here is derived from an EMBL/GenBank/DDBJ whole genome shotgun (WGS) entry which is preliminary data.</text>
</comment>
<dbReference type="SUPFAM" id="SSF51206">
    <property type="entry name" value="cAMP-binding domain-like"/>
    <property type="match status" value="1"/>
</dbReference>
<evidence type="ECO:0000259" key="4">
    <source>
        <dbReference type="PROSITE" id="PS51063"/>
    </source>
</evidence>
<organism evidence="5 6">
    <name type="scientific">Methylobacterium isbiliense</name>
    <dbReference type="NCBI Taxonomy" id="315478"/>
    <lineage>
        <taxon>Bacteria</taxon>
        <taxon>Pseudomonadati</taxon>
        <taxon>Pseudomonadota</taxon>
        <taxon>Alphaproteobacteria</taxon>
        <taxon>Hyphomicrobiales</taxon>
        <taxon>Methylobacteriaceae</taxon>
        <taxon>Methylobacterium</taxon>
    </lineage>
</organism>
<dbReference type="InterPro" id="IPR014710">
    <property type="entry name" value="RmlC-like_jellyroll"/>
</dbReference>
<dbReference type="CDD" id="cd00038">
    <property type="entry name" value="CAP_ED"/>
    <property type="match status" value="1"/>
</dbReference>
<reference evidence="5" key="1">
    <citation type="journal article" date="2021" name="Front. Microbiol.">
        <title>Comprehensive Comparative Genomics and Phenotyping of Methylobacterium Species.</title>
        <authorList>
            <person name="Alessa O."/>
            <person name="Ogura Y."/>
            <person name="Fujitani Y."/>
            <person name="Takami H."/>
            <person name="Hayashi T."/>
            <person name="Sahin N."/>
            <person name="Tani A."/>
        </authorList>
    </citation>
    <scope>NUCLEOTIDE SEQUENCE</scope>
    <source>
        <strain evidence="5">DSM 17168</strain>
    </source>
</reference>
<dbReference type="InterPro" id="IPR012318">
    <property type="entry name" value="HTH_CRP"/>
</dbReference>
<dbReference type="InterPro" id="IPR036388">
    <property type="entry name" value="WH-like_DNA-bd_sf"/>
</dbReference>
<feature type="domain" description="HTH crp-type" evidence="4">
    <location>
        <begin position="151"/>
        <end position="217"/>
    </location>
</feature>
<dbReference type="Proteomes" id="UP001055153">
    <property type="component" value="Unassembled WGS sequence"/>
</dbReference>
<dbReference type="Pfam" id="PF13545">
    <property type="entry name" value="HTH_Crp_2"/>
    <property type="match status" value="1"/>
</dbReference>
<keyword evidence="2" id="KW-0238">DNA-binding</keyword>
<gene>
    <name evidence="5" type="ORF">GMJLKIPL_0316</name>
</gene>
<evidence type="ECO:0000256" key="3">
    <source>
        <dbReference type="ARBA" id="ARBA00023163"/>
    </source>
</evidence>